<feature type="compositionally biased region" description="Basic residues" evidence="1">
    <location>
        <begin position="274"/>
        <end position="287"/>
    </location>
</feature>
<keyword evidence="3" id="KW-1185">Reference proteome</keyword>
<comment type="caution">
    <text evidence="2">The sequence shown here is derived from an EMBL/GenBank/DDBJ whole genome shotgun (WGS) entry which is preliminary data.</text>
</comment>
<dbReference type="AlphaFoldDB" id="A0A9P6RMP9"/>
<gene>
    <name evidence="2" type="ORF">BGZ99_002497</name>
</gene>
<feature type="compositionally biased region" description="Low complexity" evidence="1">
    <location>
        <begin position="157"/>
        <end position="182"/>
    </location>
</feature>
<organism evidence="2 3">
    <name type="scientific">Dissophora globulifera</name>
    <dbReference type="NCBI Taxonomy" id="979702"/>
    <lineage>
        <taxon>Eukaryota</taxon>
        <taxon>Fungi</taxon>
        <taxon>Fungi incertae sedis</taxon>
        <taxon>Mucoromycota</taxon>
        <taxon>Mortierellomycotina</taxon>
        <taxon>Mortierellomycetes</taxon>
        <taxon>Mortierellales</taxon>
        <taxon>Mortierellaceae</taxon>
        <taxon>Dissophora</taxon>
    </lineage>
</organism>
<feature type="compositionally biased region" description="Basic and acidic residues" evidence="1">
    <location>
        <begin position="27"/>
        <end position="40"/>
    </location>
</feature>
<feature type="compositionally biased region" description="Polar residues" evidence="1">
    <location>
        <begin position="71"/>
        <end position="81"/>
    </location>
</feature>
<evidence type="ECO:0000256" key="1">
    <source>
        <dbReference type="SAM" id="MobiDB-lite"/>
    </source>
</evidence>
<feature type="region of interest" description="Disordered" evidence="1">
    <location>
        <begin position="1"/>
        <end position="215"/>
    </location>
</feature>
<feature type="region of interest" description="Disordered" evidence="1">
    <location>
        <begin position="317"/>
        <end position="345"/>
    </location>
</feature>
<accession>A0A9P6RMP9</accession>
<reference evidence="2" key="1">
    <citation type="journal article" date="2020" name="Fungal Divers.">
        <title>Resolving the Mortierellaceae phylogeny through synthesis of multi-gene phylogenetics and phylogenomics.</title>
        <authorList>
            <person name="Vandepol N."/>
            <person name="Liber J."/>
            <person name="Desiro A."/>
            <person name="Na H."/>
            <person name="Kennedy M."/>
            <person name="Barry K."/>
            <person name="Grigoriev I.V."/>
            <person name="Miller A.N."/>
            <person name="O'Donnell K."/>
            <person name="Stajich J.E."/>
            <person name="Bonito G."/>
        </authorList>
    </citation>
    <scope>NUCLEOTIDE SEQUENCE</scope>
    <source>
        <strain evidence="2">REB-010B</strain>
    </source>
</reference>
<dbReference type="EMBL" id="JAAAIP010000175">
    <property type="protein sequence ID" value="KAG0323785.1"/>
    <property type="molecule type" value="Genomic_DNA"/>
</dbReference>
<sequence>MFARPVDPFPAYSPAFSDSARFSNNMDDPKNFQNQHHEQQWHSWYKQQQQQQQQRRPEHHRPSPSPLPQRQFDQQLGQEQPPQLDRSDHRKRPLHFEPEFVAALDASLDDPVSSTTARSRPAKKPRRSIPAFNDVSETTNQPTPRYDSSPAFSTLEPTRSPTPSRPRSSISPRRSSYGGPSIIDLSSGEELAALHLGENENKRRRETVDSGSSSDSLREVFDVLDDGSLRPILDHAPALPSPMKRLRTDKSVNHSPLEVLGDKDPVGTDMPQRRFSKNHSNTRRKHNAFQNRGQDPAELNLDIDLDLDNNDKHFNGYRDNLSSRMETDSWASDDEGSKKSSTGASRAEMGALIRYEGPKTMRLADGVDALLRERWRGHSGSTLMLNNAQGNEMVLYRPPPPIFLSTQDSDNDDDDWQESQVHIEELDDDVPIEKLEDMIMDMDLD</sequence>
<feature type="compositionally biased region" description="Basic and acidic residues" evidence="1">
    <location>
        <begin position="197"/>
        <end position="208"/>
    </location>
</feature>
<proteinExistence type="predicted"/>
<dbReference type="OrthoDB" id="2419673at2759"/>
<protein>
    <submittedName>
        <fullName evidence="2">Uncharacterized protein</fullName>
    </submittedName>
</protein>
<name>A0A9P6RMP9_9FUNG</name>
<evidence type="ECO:0000313" key="2">
    <source>
        <dbReference type="EMBL" id="KAG0323785.1"/>
    </source>
</evidence>
<dbReference type="Proteomes" id="UP000738325">
    <property type="component" value="Unassembled WGS sequence"/>
</dbReference>
<feature type="region of interest" description="Disordered" evidence="1">
    <location>
        <begin position="254"/>
        <end position="297"/>
    </location>
</feature>
<evidence type="ECO:0000313" key="3">
    <source>
        <dbReference type="Proteomes" id="UP000738325"/>
    </source>
</evidence>